<protein>
    <submittedName>
        <fullName evidence="2">Uncharacterized protein</fullName>
    </submittedName>
</protein>
<feature type="compositionally biased region" description="Low complexity" evidence="1">
    <location>
        <begin position="24"/>
        <end position="35"/>
    </location>
</feature>
<evidence type="ECO:0000313" key="3">
    <source>
        <dbReference type="Proteomes" id="UP000008138"/>
    </source>
</evidence>
<sequence length="76" mass="7767">MPRRLADVSALCLPLRTAAPDPTPTSAGRAAALAAPPTPSGVGLLSASAEAPPRRARQSAGIYVLRRVFKMSSAKA</sequence>
<proteinExistence type="predicted"/>
<keyword evidence="3" id="KW-1185">Reference proteome</keyword>
<reference evidence="2 3" key="1">
    <citation type="journal article" date="2011" name="J. Bacteriol.">
        <title>Complete genome sequence of the thermoacidophilic crenarchaeon Thermoproteus uzoniensis 768-20.</title>
        <authorList>
            <person name="Mardanov A.V."/>
            <person name="Gumerov V.M."/>
            <person name="Beletsky A.V."/>
            <person name="Prokofeva M.I."/>
            <person name="Bonch-Osmolovskaya E.A."/>
            <person name="Ravin N.V."/>
            <person name="Skryabin K.G."/>
        </authorList>
    </citation>
    <scope>NUCLEOTIDE SEQUENCE [LARGE SCALE GENOMIC DNA]</scope>
    <source>
        <strain evidence="2 3">768-20</strain>
    </source>
</reference>
<gene>
    <name evidence="2" type="ordered locus">TUZN_0001</name>
</gene>
<dbReference type="AlphaFoldDB" id="F2L0M9"/>
<dbReference type="Proteomes" id="UP000008138">
    <property type="component" value="Chromosome"/>
</dbReference>
<accession>F2L0M9</accession>
<dbReference type="HOGENOM" id="CLU_2646130_0_0_2"/>
<name>F2L0M9_THEU7</name>
<evidence type="ECO:0000256" key="1">
    <source>
        <dbReference type="SAM" id="MobiDB-lite"/>
    </source>
</evidence>
<dbReference type="STRING" id="999630.TUZN_0001"/>
<dbReference type="KEGG" id="tuz:TUZN_0001"/>
<organism evidence="2 3">
    <name type="scientific">Thermoproteus uzoniensis (strain 768-20)</name>
    <dbReference type="NCBI Taxonomy" id="999630"/>
    <lineage>
        <taxon>Archaea</taxon>
        <taxon>Thermoproteota</taxon>
        <taxon>Thermoprotei</taxon>
        <taxon>Thermoproteales</taxon>
        <taxon>Thermoproteaceae</taxon>
        <taxon>Thermoproteus</taxon>
    </lineage>
</organism>
<feature type="region of interest" description="Disordered" evidence="1">
    <location>
        <begin position="17"/>
        <end position="50"/>
    </location>
</feature>
<evidence type="ECO:0000313" key="2">
    <source>
        <dbReference type="EMBL" id="AEA11508.1"/>
    </source>
</evidence>
<reference key="2">
    <citation type="submission" date="2011-03" db="EMBL/GenBank/DDBJ databases">
        <title>Complete genome sequence of the thermoacidophilic crenarchaeon Thermoproteus uzoniensis 768-20.</title>
        <authorList>
            <person name="Mardanov A.V."/>
            <person name="Gumerov V.M."/>
            <person name="Beletsky A.V."/>
            <person name="Prokofeva M.I."/>
            <person name="Bonch-Osmolovskaya E.A."/>
            <person name="Ravin N.V."/>
            <person name="Skryabin K.G."/>
        </authorList>
    </citation>
    <scope>NUCLEOTIDE SEQUENCE</scope>
    <source>
        <strain>768-20</strain>
    </source>
</reference>
<dbReference type="EMBL" id="CP002590">
    <property type="protein sequence ID" value="AEA11508.1"/>
    <property type="molecule type" value="Genomic_DNA"/>
</dbReference>